<sequence length="98" mass="11590">MSRTVKVTPQQCCIWWKSYRADDFDVDVFFTAGAGCVTDVLSDVCEDRRRDRPPKDIFRKLFTARILTLQMRRRAFWFPRRRDRLTDSSSGCYEVTGL</sequence>
<dbReference type="EMBL" id="JACVVK020000259">
    <property type="protein sequence ID" value="KAK7481627.1"/>
    <property type="molecule type" value="Genomic_DNA"/>
</dbReference>
<evidence type="ECO:0000313" key="2">
    <source>
        <dbReference type="Proteomes" id="UP001519460"/>
    </source>
</evidence>
<organism evidence="1 2">
    <name type="scientific">Batillaria attramentaria</name>
    <dbReference type="NCBI Taxonomy" id="370345"/>
    <lineage>
        <taxon>Eukaryota</taxon>
        <taxon>Metazoa</taxon>
        <taxon>Spiralia</taxon>
        <taxon>Lophotrochozoa</taxon>
        <taxon>Mollusca</taxon>
        <taxon>Gastropoda</taxon>
        <taxon>Caenogastropoda</taxon>
        <taxon>Sorbeoconcha</taxon>
        <taxon>Cerithioidea</taxon>
        <taxon>Batillariidae</taxon>
        <taxon>Batillaria</taxon>
    </lineage>
</organism>
<dbReference type="Proteomes" id="UP001519460">
    <property type="component" value="Unassembled WGS sequence"/>
</dbReference>
<evidence type="ECO:0000313" key="1">
    <source>
        <dbReference type="EMBL" id="KAK7481627.1"/>
    </source>
</evidence>
<gene>
    <name evidence="1" type="ORF">BaRGS_00027143</name>
</gene>
<name>A0ABD0K2K5_9CAEN</name>
<comment type="caution">
    <text evidence="1">The sequence shown here is derived from an EMBL/GenBank/DDBJ whole genome shotgun (WGS) entry which is preliminary data.</text>
</comment>
<proteinExistence type="predicted"/>
<accession>A0ABD0K2K5</accession>
<keyword evidence="2" id="KW-1185">Reference proteome</keyword>
<reference evidence="1 2" key="1">
    <citation type="journal article" date="2023" name="Sci. Data">
        <title>Genome assembly of the Korean intertidal mud-creeper Batillaria attramentaria.</title>
        <authorList>
            <person name="Patra A.K."/>
            <person name="Ho P.T."/>
            <person name="Jun S."/>
            <person name="Lee S.J."/>
            <person name="Kim Y."/>
            <person name="Won Y.J."/>
        </authorList>
    </citation>
    <scope>NUCLEOTIDE SEQUENCE [LARGE SCALE GENOMIC DNA]</scope>
    <source>
        <strain evidence="1">Wonlab-2016</strain>
    </source>
</reference>
<protein>
    <submittedName>
        <fullName evidence="1">Uncharacterized protein</fullName>
    </submittedName>
</protein>
<dbReference type="AlphaFoldDB" id="A0ABD0K2K5"/>